<dbReference type="Proteomes" id="UP000295674">
    <property type="component" value="Unassembled WGS sequence"/>
</dbReference>
<dbReference type="EMBL" id="SMKS01000051">
    <property type="protein sequence ID" value="TDD02250.1"/>
    <property type="molecule type" value="Genomic_DNA"/>
</dbReference>
<evidence type="ECO:0000256" key="1">
    <source>
        <dbReference type="SAM" id="MobiDB-lite"/>
    </source>
</evidence>
<evidence type="ECO:0000313" key="3">
    <source>
        <dbReference type="Proteomes" id="UP000295674"/>
    </source>
</evidence>
<gene>
    <name evidence="2" type="ORF">E1181_23260</name>
</gene>
<protein>
    <submittedName>
        <fullName evidence="2">Uncharacterized protein</fullName>
    </submittedName>
</protein>
<accession>A0A4R4VQ62</accession>
<feature type="region of interest" description="Disordered" evidence="1">
    <location>
        <begin position="18"/>
        <end position="50"/>
    </location>
</feature>
<dbReference type="RefSeq" id="WP_132677833.1">
    <property type="nucleotide sequence ID" value="NZ_SMKS01000051.1"/>
</dbReference>
<proteinExistence type="predicted"/>
<comment type="caution">
    <text evidence="2">The sequence shown here is derived from an EMBL/GenBank/DDBJ whole genome shotgun (WGS) entry which is preliminary data.</text>
</comment>
<reference evidence="2 3" key="1">
    <citation type="submission" date="2019-03" db="EMBL/GenBank/DDBJ databases">
        <title>Draft genome sequences of novel Actinobacteria.</title>
        <authorList>
            <person name="Sahin N."/>
            <person name="Ay H."/>
            <person name="Saygin H."/>
        </authorList>
    </citation>
    <scope>NUCLEOTIDE SEQUENCE [LARGE SCALE GENOMIC DNA]</scope>
    <source>
        <strain evidence="2 3">16K309</strain>
    </source>
</reference>
<dbReference type="OrthoDB" id="5191040at2"/>
<dbReference type="AlphaFoldDB" id="A0A4R4VQ62"/>
<organism evidence="2 3">
    <name type="scientific">Saccharopolyspora terrae</name>
    <dbReference type="NCBI Taxonomy" id="2530384"/>
    <lineage>
        <taxon>Bacteria</taxon>
        <taxon>Bacillati</taxon>
        <taxon>Actinomycetota</taxon>
        <taxon>Actinomycetes</taxon>
        <taxon>Pseudonocardiales</taxon>
        <taxon>Pseudonocardiaceae</taxon>
        <taxon>Saccharopolyspora</taxon>
    </lineage>
</organism>
<sequence>MTETAAERYRELTALATAAGKRMRKHERDSAEKLGEKVAAGKQRTEESEKVRDELVAEVKQRWTAAMQVVWDERWLRSSGLPAADRKAPDASPSESRLAVHEAFEDLRDAITKPRLPTGFLSRRKKS</sequence>
<name>A0A4R4VQ62_9PSEU</name>
<evidence type="ECO:0000313" key="2">
    <source>
        <dbReference type="EMBL" id="TDD02250.1"/>
    </source>
</evidence>
<feature type="compositionally biased region" description="Basic and acidic residues" evidence="1">
    <location>
        <begin position="26"/>
        <end position="36"/>
    </location>
</feature>
<keyword evidence="3" id="KW-1185">Reference proteome</keyword>